<sequence>MLFTLAHSPQQCDLPALVRMICERDALLLMQDGVIAGLEDSLALPHITQLQCPVYVLTEDLQARGLVGQISDKLTPIDYTGFVELTEQHMQHIAW</sequence>
<evidence type="ECO:0000313" key="2">
    <source>
        <dbReference type="Proteomes" id="UP000585363"/>
    </source>
</evidence>
<gene>
    <name evidence="1" type="primary">tusB</name>
    <name evidence="1" type="ORF">GW590_23485</name>
</gene>
<organism evidence="1 2">
    <name type="scientific">Rouxiella aceris</name>
    <dbReference type="NCBI Taxonomy" id="2703884"/>
    <lineage>
        <taxon>Bacteria</taxon>
        <taxon>Pseudomonadati</taxon>
        <taxon>Pseudomonadota</taxon>
        <taxon>Gammaproteobacteria</taxon>
        <taxon>Enterobacterales</taxon>
        <taxon>Yersiniaceae</taxon>
        <taxon>Rouxiella</taxon>
    </lineage>
</organism>
<dbReference type="PANTHER" id="PTHR37526:SF1">
    <property type="entry name" value="PROTEIN TUSB"/>
    <property type="match status" value="1"/>
</dbReference>
<keyword evidence="1" id="KW-0808">Transferase</keyword>
<reference evidence="1 2" key="2">
    <citation type="submission" date="2020-06" db="EMBL/GenBank/DDBJ databases">
        <title>Polyphasic characterization of a Rahnella strain isolated from tree sap.</title>
        <authorList>
            <person name="Kim I.S."/>
        </authorList>
    </citation>
    <scope>NUCLEOTIDE SEQUENCE [LARGE SCALE GENOMIC DNA]</scope>
    <source>
        <strain evidence="1 2">SAP-1</strain>
    </source>
</reference>
<comment type="caution">
    <text evidence="1">The sequence shown here is derived from an EMBL/GenBank/DDBJ whole genome shotgun (WGS) entry which is preliminary data.</text>
</comment>
<protein>
    <submittedName>
        <fullName evidence="1">Sulfurtransferase complex subunit TusB</fullName>
        <ecNumber evidence="1">2.8.1.-</ecNumber>
    </submittedName>
</protein>
<dbReference type="NCBIfam" id="TIGR03011">
    <property type="entry name" value="sulf_tusB_dsrH"/>
    <property type="match status" value="1"/>
</dbReference>
<evidence type="ECO:0000313" key="1">
    <source>
        <dbReference type="EMBL" id="NMP29813.1"/>
    </source>
</evidence>
<dbReference type="EMBL" id="JAADJU010000018">
    <property type="protein sequence ID" value="NMP29813.1"/>
    <property type="molecule type" value="Genomic_DNA"/>
</dbReference>
<dbReference type="EC" id="2.8.1.-" evidence="1"/>
<keyword evidence="2" id="KW-1185">Reference proteome</keyword>
<dbReference type="AlphaFoldDB" id="A0A848MR95"/>
<reference evidence="1 2" key="1">
    <citation type="submission" date="2020-01" db="EMBL/GenBank/DDBJ databases">
        <authorList>
            <person name="Lee S.D."/>
        </authorList>
    </citation>
    <scope>NUCLEOTIDE SEQUENCE [LARGE SCALE GENOMIC DNA]</scope>
    <source>
        <strain evidence="1 2">SAP-1</strain>
    </source>
</reference>
<accession>A0A848MR95</accession>
<dbReference type="PANTHER" id="PTHR37526">
    <property type="entry name" value="PROTEIN TUSB"/>
    <property type="match status" value="1"/>
</dbReference>
<dbReference type="RefSeq" id="WP_169405522.1">
    <property type="nucleotide sequence ID" value="NZ_JAADJU010000018.1"/>
</dbReference>
<dbReference type="SUPFAM" id="SSF75169">
    <property type="entry name" value="DsrEFH-like"/>
    <property type="match status" value="1"/>
</dbReference>
<dbReference type="InterPro" id="IPR027396">
    <property type="entry name" value="DsrEFH-like"/>
</dbReference>
<dbReference type="GO" id="GO:0016740">
    <property type="term" value="F:transferase activity"/>
    <property type="evidence" value="ECO:0007669"/>
    <property type="project" value="UniProtKB-KW"/>
</dbReference>
<dbReference type="InterPro" id="IPR007215">
    <property type="entry name" value="Sulphur_relay_TusB/DsrH"/>
</dbReference>
<dbReference type="GO" id="GO:0002143">
    <property type="term" value="P:tRNA wobble position uridine thiolation"/>
    <property type="evidence" value="ECO:0007669"/>
    <property type="project" value="InterPro"/>
</dbReference>
<proteinExistence type="predicted"/>
<dbReference type="GO" id="GO:1990228">
    <property type="term" value="C:sulfurtransferase complex"/>
    <property type="evidence" value="ECO:0007669"/>
    <property type="project" value="TreeGrafter"/>
</dbReference>
<name>A0A848MR95_9GAMM</name>
<dbReference type="NCBIfam" id="NF010035">
    <property type="entry name" value="PRK13510.1"/>
    <property type="match status" value="1"/>
</dbReference>
<dbReference type="Proteomes" id="UP000585363">
    <property type="component" value="Unassembled WGS sequence"/>
</dbReference>
<dbReference type="Gene3D" id="3.40.1260.10">
    <property type="entry name" value="DsrEFH-like"/>
    <property type="match status" value="1"/>
</dbReference>
<dbReference type="Pfam" id="PF04077">
    <property type="entry name" value="DsrH"/>
    <property type="match status" value="1"/>
</dbReference>